<feature type="compositionally biased region" description="Polar residues" evidence="1">
    <location>
        <begin position="9"/>
        <end position="20"/>
    </location>
</feature>
<feature type="region of interest" description="Disordered" evidence="1">
    <location>
        <begin position="1128"/>
        <end position="1147"/>
    </location>
</feature>
<feature type="compositionally biased region" description="Low complexity" evidence="1">
    <location>
        <begin position="1096"/>
        <end position="1120"/>
    </location>
</feature>
<name>A0A1D2VEW5_9ASCO</name>
<gene>
    <name evidence="3" type="ORF">ASCRUDRAFT_152644</name>
</gene>
<feature type="compositionally biased region" description="Polar residues" evidence="1">
    <location>
        <begin position="1029"/>
        <end position="1038"/>
    </location>
</feature>
<dbReference type="OrthoDB" id="3362494at2759"/>
<feature type="domain" description="Meiotically up-regulated protein Msb1/Mug8" evidence="2">
    <location>
        <begin position="47"/>
        <end position="453"/>
    </location>
</feature>
<feature type="region of interest" description="Disordered" evidence="1">
    <location>
        <begin position="579"/>
        <end position="611"/>
    </location>
</feature>
<feature type="region of interest" description="Disordered" evidence="1">
    <location>
        <begin position="1266"/>
        <end position="1349"/>
    </location>
</feature>
<feature type="compositionally biased region" description="Low complexity" evidence="1">
    <location>
        <begin position="964"/>
        <end position="981"/>
    </location>
</feature>
<accession>A0A1D2VEW5</accession>
<feature type="compositionally biased region" description="Polar residues" evidence="1">
    <location>
        <begin position="769"/>
        <end position="806"/>
    </location>
</feature>
<feature type="region of interest" description="Disordered" evidence="1">
    <location>
        <begin position="906"/>
        <end position="1120"/>
    </location>
</feature>
<feature type="compositionally biased region" description="Pro residues" evidence="1">
    <location>
        <begin position="1176"/>
        <end position="1189"/>
    </location>
</feature>
<dbReference type="PANTHER" id="PTHR28093">
    <property type="entry name" value="MORPHOGENESIS-RELATED PROTEIN MSB1"/>
    <property type="match status" value="1"/>
</dbReference>
<feature type="compositionally biased region" description="Low complexity" evidence="1">
    <location>
        <begin position="1131"/>
        <end position="1147"/>
    </location>
</feature>
<feature type="compositionally biased region" description="Low complexity" evidence="1">
    <location>
        <begin position="1071"/>
        <end position="1088"/>
    </location>
</feature>
<dbReference type="GO" id="GO:0005934">
    <property type="term" value="C:cellular bud tip"/>
    <property type="evidence" value="ECO:0007669"/>
    <property type="project" value="TreeGrafter"/>
</dbReference>
<feature type="region of interest" description="Disordered" evidence="1">
    <location>
        <begin position="834"/>
        <end position="882"/>
    </location>
</feature>
<dbReference type="FunCoup" id="A0A1D2VEW5">
    <property type="interactions" value="80"/>
</dbReference>
<dbReference type="InterPro" id="IPR012965">
    <property type="entry name" value="Msb1/Mug8_dom"/>
</dbReference>
<dbReference type="GeneID" id="30962940"/>
<dbReference type="Proteomes" id="UP000095038">
    <property type="component" value="Unassembled WGS sequence"/>
</dbReference>
<evidence type="ECO:0000256" key="1">
    <source>
        <dbReference type="SAM" id="MobiDB-lite"/>
    </source>
</evidence>
<sequence length="1388" mass="154921">MNKVRNPSRFPSFTQKQYHTPSNLQSSSLLDIDSIHDLDSIESLQEFHTSTVRELIHLLTSEIKKHGSQTPYIFLPFRSQNDDKKLSFFLKNVLQNINNKPLIKSVISKTDVFTLISSLKYLWSRLPNQSIIEWDAYLKFKEQERMQGYPRTAFLDIMPSCLSTPDSASIVYDFLDLLVRIAAYTKENKLSGRKVARLAGLWVFNGPPPNDSNLINDYNRNQPSFSNGLKVWSPAADATFHLLLSFIRGMAQNDKQKNKTTEKSLLSLIERNSYPPKNSSSSSHLTSIPIVTIYSQVLSSDPLELIESASKTLSFDRPELYDDANHYKILRSLFRDPKLDIQDKLTNESSKILVKLSKDNEYPLLKNGWYPQFAPLNSSILSSDDEDEDINPNLPLHKATVSKILIDDYYIWAWMASLSPESSDSKRALFGNTIIAEFTYAKNQVKWLAIQECKLSDPKNDTIPNSLKTRNVIVDDFDKPLLNPSKGGDVTRSSSHYTTNTIDSVSSSKSARSFSGAKFKNMFKFGKKNKIEKDKNDDFRLSRFIVAENIGLLPEIETNDYRLSMPLGAFTFDDIPKTAENSQSKHESTLSANNKNTNSMVPESSNQSTLTITEKLAVSGNESPTKSMIDNYYAPSDLMISPPVSPGRIKSQFYDDISSKNSRNSLREIVNLIDNLNFQTDEVEKQLKSSSSNINSIKSKRSTLNTFNDDKGLNEPINTARTSVSSLKNPSLVGATAIPNPYSDEKIETYPEPTVSPVDPNFDKKFIQTLDTNNVPNFYPQNSSPKRNSRQLARNSSPLRNNINFTEQDDSIDDDDDSHNNLSIIDKYRSTVSVNSNKRISNNSNQPPSHNSMNSNQLQNINSIPSNKYPGSINSNRHSNARQSNLSINSVQSKTSSFQQVAPLAYAAQKEPQPNIQPINERGEYENGNRMGDVNNSFDSTGSVHNIDGSTPGTSPYGQYDQAGYNQYNGNVGKNVNNGPNRSSSPSKRPANYNQDVPQNANIEERKPPIRGPPPVPTANPPAPPVGMNNYSPQQPHQEQYYGDVNDGYGDNYNQIPQQMNAPPQGAQYYNNNTNNSSNRSLPNSQRNSRTRGFAPNQGQVQGPIPGPIPNQNVQTPQQAPQQDYFEDNYYDNGYYDNNGNYYNNDNYYQQQAPMQQPVQPQSMPPMGSPIQQGGLPPPSGPPPPPPPQHQYNGQYNNQYRGPNLPQTVNYNNQAVNYNNQAVSPGQSQPYRGAIRYPVARNANDSSNSLNNNTNYDQRYYQQPIPPAQQQGQGQAMGMGQPMPAPINTQMYGPPSQPQSQNQSPISPSGRFQTPNSRPQPRFRGSGGYGGSPKMNGNTSPTNPPKTTSDLAISGMPIVSGFNKLHGPGSKQTDKKNLRAALMSNNML</sequence>
<feature type="compositionally biased region" description="Low complexity" evidence="1">
    <location>
        <begin position="1338"/>
        <end position="1349"/>
    </location>
</feature>
<protein>
    <submittedName>
        <fullName evidence="3">DUF1708-domain-containing protein</fullName>
    </submittedName>
</protein>
<feature type="compositionally biased region" description="Low complexity" evidence="1">
    <location>
        <begin position="1298"/>
        <end position="1309"/>
    </location>
</feature>
<dbReference type="InParanoid" id="A0A1D2VEW5"/>
<feature type="compositionally biased region" description="Low complexity" evidence="1">
    <location>
        <begin position="841"/>
        <end position="857"/>
    </location>
</feature>
<keyword evidence="4" id="KW-1185">Reference proteome</keyword>
<feature type="region of interest" description="Disordered" evidence="1">
    <location>
        <begin position="1"/>
        <end position="20"/>
    </location>
</feature>
<dbReference type="EMBL" id="KV454482">
    <property type="protein sequence ID" value="ODV60238.1"/>
    <property type="molecule type" value="Genomic_DNA"/>
</dbReference>
<organism evidence="3 4">
    <name type="scientific">Ascoidea rubescens DSM 1968</name>
    <dbReference type="NCBI Taxonomy" id="1344418"/>
    <lineage>
        <taxon>Eukaryota</taxon>
        <taxon>Fungi</taxon>
        <taxon>Dikarya</taxon>
        <taxon>Ascomycota</taxon>
        <taxon>Saccharomycotina</taxon>
        <taxon>Saccharomycetes</taxon>
        <taxon>Ascoideaceae</taxon>
        <taxon>Ascoidea</taxon>
    </lineage>
</organism>
<feature type="compositionally biased region" description="Polar residues" evidence="1">
    <location>
        <begin position="934"/>
        <end position="957"/>
    </location>
</feature>
<feature type="region of interest" description="Disordered" evidence="1">
    <location>
        <begin position="735"/>
        <end position="818"/>
    </location>
</feature>
<feature type="compositionally biased region" description="Polar residues" evidence="1">
    <location>
        <begin position="589"/>
        <end position="611"/>
    </location>
</feature>
<feature type="compositionally biased region" description="Low complexity" evidence="1">
    <location>
        <begin position="1190"/>
        <end position="1211"/>
    </location>
</feature>
<evidence type="ECO:0000259" key="2">
    <source>
        <dbReference type="Pfam" id="PF08101"/>
    </source>
</evidence>
<dbReference type="PANTHER" id="PTHR28093:SF1">
    <property type="entry name" value="MORPHOGENESIS-RELATED PROTEIN MSB1"/>
    <property type="match status" value="1"/>
</dbReference>
<dbReference type="InterPro" id="IPR037508">
    <property type="entry name" value="Msb1/Mug8"/>
</dbReference>
<feature type="compositionally biased region" description="Low complexity" evidence="1">
    <location>
        <begin position="1268"/>
        <end position="1282"/>
    </location>
</feature>
<feature type="region of interest" description="Disordered" evidence="1">
    <location>
        <begin position="1155"/>
        <end position="1211"/>
    </location>
</feature>
<feature type="compositionally biased region" description="Polar residues" evidence="1">
    <location>
        <begin position="982"/>
        <end position="1002"/>
    </location>
</feature>
<reference evidence="4" key="1">
    <citation type="submission" date="2016-05" db="EMBL/GenBank/DDBJ databases">
        <title>Comparative genomics of biotechnologically important yeasts.</title>
        <authorList>
            <consortium name="DOE Joint Genome Institute"/>
            <person name="Riley R."/>
            <person name="Haridas S."/>
            <person name="Wolfe K.H."/>
            <person name="Lopes M.R."/>
            <person name="Hittinger C.T."/>
            <person name="Goker M."/>
            <person name="Salamov A."/>
            <person name="Wisecaver J."/>
            <person name="Long T.M."/>
            <person name="Aerts A.L."/>
            <person name="Barry K."/>
            <person name="Choi C."/>
            <person name="Clum A."/>
            <person name="Coughlan A.Y."/>
            <person name="Deshpande S."/>
            <person name="Douglass A.P."/>
            <person name="Hanson S.J."/>
            <person name="Klenk H.-P."/>
            <person name="Labutti K."/>
            <person name="Lapidus A."/>
            <person name="Lindquist E."/>
            <person name="Lipzen A."/>
            <person name="Meier-Kolthoff J.P."/>
            <person name="Ohm R.A."/>
            <person name="Otillar R.P."/>
            <person name="Pangilinan J."/>
            <person name="Peng Y."/>
            <person name="Rokas A."/>
            <person name="Rosa C.A."/>
            <person name="Scheuner C."/>
            <person name="Sibirny A.A."/>
            <person name="Slot J.C."/>
            <person name="Stielow J.B."/>
            <person name="Sun H."/>
            <person name="Kurtzman C.P."/>
            <person name="Blackwell M."/>
            <person name="Grigoriev I.V."/>
            <person name="Jeffries T.W."/>
        </authorList>
    </citation>
    <scope>NUCLEOTIDE SEQUENCE [LARGE SCALE GENOMIC DNA]</scope>
    <source>
        <strain evidence="4">DSM 1968</strain>
    </source>
</reference>
<evidence type="ECO:0000313" key="4">
    <source>
        <dbReference type="Proteomes" id="UP000095038"/>
    </source>
</evidence>
<feature type="compositionally biased region" description="Polar residues" evidence="1">
    <location>
        <begin position="872"/>
        <end position="882"/>
    </location>
</feature>
<evidence type="ECO:0000313" key="3">
    <source>
        <dbReference type="EMBL" id="ODV60238.1"/>
    </source>
</evidence>
<feature type="compositionally biased region" description="Polar residues" evidence="1">
    <location>
        <begin position="1052"/>
        <end position="1062"/>
    </location>
</feature>
<feature type="compositionally biased region" description="Pro residues" evidence="1">
    <location>
        <begin position="1010"/>
        <end position="1025"/>
    </location>
</feature>
<dbReference type="GO" id="GO:0005935">
    <property type="term" value="C:cellular bud neck"/>
    <property type="evidence" value="ECO:0007669"/>
    <property type="project" value="TreeGrafter"/>
</dbReference>
<dbReference type="STRING" id="1344418.A0A1D2VEW5"/>
<feature type="compositionally biased region" description="Acidic residues" evidence="1">
    <location>
        <begin position="807"/>
        <end position="817"/>
    </location>
</feature>
<dbReference type="RefSeq" id="XP_020046545.1">
    <property type="nucleotide sequence ID" value="XM_020189304.1"/>
</dbReference>
<dbReference type="Pfam" id="PF08101">
    <property type="entry name" value="Msb1-Mug8_dom"/>
    <property type="match status" value="1"/>
</dbReference>
<feature type="compositionally biased region" description="Polar residues" evidence="1">
    <location>
        <begin position="1310"/>
        <end position="1319"/>
    </location>
</feature>
<proteinExistence type="predicted"/>